<organism evidence="1 2">
    <name type="scientific">Cytobacillus firmus</name>
    <name type="common">Bacillus firmus</name>
    <dbReference type="NCBI Taxonomy" id="1399"/>
    <lineage>
        <taxon>Bacteria</taxon>
        <taxon>Bacillati</taxon>
        <taxon>Bacillota</taxon>
        <taxon>Bacilli</taxon>
        <taxon>Bacillales</taxon>
        <taxon>Bacillaceae</taxon>
        <taxon>Cytobacillus</taxon>
    </lineage>
</organism>
<dbReference type="Proteomes" id="UP000252731">
    <property type="component" value="Unassembled WGS sequence"/>
</dbReference>
<name>A0A366K3W7_CYTFI</name>
<sequence length="42" mass="4783">MIRFTSTSRYSFGIAKKGTFARRSAGMNIQDRTTMIRLGLLQ</sequence>
<gene>
    <name evidence="1" type="ORF">DFO70_101265</name>
</gene>
<dbReference type="RefSeq" id="WP_258549798.1">
    <property type="nucleotide sequence ID" value="NZ_QNSF01000001.1"/>
</dbReference>
<accession>A0A366K3W7</accession>
<proteinExistence type="predicted"/>
<protein>
    <submittedName>
        <fullName evidence="1">Uncharacterized protein</fullName>
    </submittedName>
</protein>
<evidence type="ECO:0000313" key="1">
    <source>
        <dbReference type="EMBL" id="RBP96456.1"/>
    </source>
</evidence>
<keyword evidence="2" id="KW-1185">Reference proteome</keyword>
<evidence type="ECO:0000313" key="2">
    <source>
        <dbReference type="Proteomes" id="UP000252731"/>
    </source>
</evidence>
<dbReference type="EMBL" id="QNSF01000001">
    <property type="protein sequence ID" value="RBP96456.1"/>
    <property type="molecule type" value="Genomic_DNA"/>
</dbReference>
<reference evidence="1 2" key="1">
    <citation type="submission" date="2018-06" db="EMBL/GenBank/DDBJ databases">
        <title>Freshwater and sediment microbial communities from various areas in North America, analyzing microbe dynamics in response to fracking.</title>
        <authorList>
            <person name="Lamendella R."/>
        </authorList>
    </citation>
    <scope>NUCLEOTIDE SEQUENCE [LARGE SCALE GENOMIC DNA]</scope>
    <source>
        <strain evidence="1 2">14_TX</strain>
    </source>
</reference>
<dbReference type="AlphaFoldDB" id="A0A366K3W7"/>
<comment type="caution">
    <text evidence="1">The sequence shown here is derived from an EMBL/GenBank/DDBJ whole genome shotgun (WGS) entry which is preliminary data.</text>
</comment>